<feature type="active site" description="Charge relay system" evidence="5">
    <location>
        <position position="80"/>
    </location>
</feature>
<dbReference type="EC" id="3.4.21.-" evidence="8"/>
<dbReference type="PROSITE" id="PS51892">
    <property type="entry name" value="SUBTILASE"/>
    <property type="match status" value="1"/>
</dbReference>
<reference evidence="8 9" key="1">
    <citation type="submission" date="2015-09" db="EMBL/GenBank/DDBJ databases">
        <authorList>
            <consortium name="Pathogen Informatics"/>
        </authorList>
    </citation>
    <scope>NUCLEOTIDE SEQUENCE [LARGE SCALE GENOMIC DNA]</scope>
    <source>
        <strain evidence="8 9">2789STDY5608891</strain>
    </source>
</reference>
<dbReference type="PROSITE" id="PS00138">
    <property type="entry name" value="SUBTILASE_SER"/>
    <property type="match status" value="1"/>
</dbReference>
<dbReference type="Pfam" id="PF00082">
    <property type="entry name" value="Peptidase_S8"/>
    <property type="match status" value="1"/>
</dbReference>
<keyword evidence="4 5" id="KW-0720">Serine protease</keyword>
<dbReference type="AlphaFoldDB" id="A0A173RDZ2"/>
<dbReference type="CDD" id="cd07487">
    <property type="entry name" value="Peptidases_S8_1"/>
    <property type="match status" value="1"/>
</dbReference>
<evidence type="ECO:0000256" key="6">
    <source>
        <dbReference type="RuleBase" id="RU003355"/>
    </source>
</evidence>
<dbReference type="PROSITE" id="PS00137">
    <property type="entry name" value="SUBTILASE_HIS"/>
    <property type="match status" value="1"/>
</dbReference>
<dbReference type="InterPro" id="IPR036852">
    <property type="entry name" value="Peptidase_S8/S53_dom_sf"/>
</dbReference>
<dbReference type="PRINTS" id="PR00723">
    <property type="entry name" value="SUBTILISIN"/>
</dbReference>
<dbReference type="GO" id="GO:0006508">
    <property type="term" value="P:proteolysis"/>
    <property type="evidence" value="ECO:0007669"/>
    <property type="project" value="UniProtKB-KW"/>
</dbReference>
<evidence type="ECO:0000256" key="4">
    <source>
        <dbReference type="ARBA" id="ARBA00022825"/>
    </source>
</evidence>
<keyword evidence="2 5" id="KW-0645">Protease</keyword>
<protein>
    <submittedName>
        <fullName evidence="8">Serine protease AprX</fullName>
        <ecNumber evidence="8">3.4.21.-</ecNumber>
    </submittedName>
</protein>
<evidence type="ECO:0000256" key="2">
    <source>
        <dbReference type="ARBA" id="ARBA00022670"/>
    </source>
</evidence>
<name>A0A173RDZ2_EUBRA</name>
<dbReference type="EMBL" id="CYYA01000002">
    <property type="protein sequence ID" value="CUM75869.1"/>
    <property type="molecule type" value="Genomic_DNA"/>
</dbReference>
<feature type="active site" description="Charge relay system" evidence="5">
    <location>
        <position position="112"/>
    </location>
</feature>
<accession>A0A173RDZ2</accession>
<feature type="active site" description="Charge relay system" evidence="5">
    <location>
        <position position="288"/>
    </location>
</feature>
<evidence type="ECO:0000313" key="9">
    <source>
        <dbReference type="Proteomes" id="UP000095492"/>
    </source>
</evidence>
<keyword evidence="3 5" id="KW-0378">Hydrolase</keyword>
<dbReference type="STRING" id="39490.ERS852448_00340"/>
<dbReference type="PANTHER" id="PTHR43806:SF65">
    <property type="entry name" value="SERINE PROTEASE APRX"/>
    <property type="match status" value="1"/>
</dbReference>
<proteinExistence type="inferred from homology"/>
<dbReference type="InterPro" id="IPR015500">
    <property type="entry name" value="Peptidase_S8_subtilisin-rel"/>
</dbReference>
<dbReference type="InterPro" id="IPR023827">
    <property type="entry name" value="Peptidase_S8_Asp-AS"/>
</dbReference>
<organism evidence="8 9">
    <name type="scientific">Eubacterium ramulus</name>
    <dbReference type="NCBI Taxonomy" id="39490"/>
    <lineage>
        <taxon>Bacteria</taxon>
        <taxon>Bacillati</taxon>
        <taxon>Bacillota</taxon>
        <taxon>Clostridia</taxon>
        <taxon>Eubacteriales</taxon>
        <taxon>Eubacteriaceae</taxon>
        <taxon>Eubacterium</taxon>
    </lineage>
</organism>
<dbReference type="InterPro" id="IPR000209">
    <property type="entry name" value="Peptidase_S8/S53_dom"/>
</dbReference>
<evidence type="ECO:0000256" key="5">
    <source>
        <dbReference type="PROSITE-ProRule" id="PRU01240"/>
    </source>
</evidence>
<dbReference type="SUPFAM" id="SSF52743">
    <property type="entry name" value="Subtilisin-like"/>
    <property type="match status" value="1"/>
</dbReference>
<dbReference type="InterPro" id="IPR022398">
    <property type="entry name" value="Peptidase_S8_His-AS"/>
</dbReference>
<dbReference type="PANTHER" id="PTHR43806">
    <property type="entry name" value="PEPTIDASE S8"/>
    <property type="match status" value="1"/>
</dbReference>
<dbReference type="Proteomes" id="UP000095492">
    <property type="component" value="Unassembled WGS sequence"/>
</dbReference>
<evidence type="ECO:0000256" key="1">
    <source>
        <dbReference type="ARBA" id="ARBA00011073"/>
    </source>
</evidence>
<gene>
    <name evidence="8" type="primary">aprX_1</name>
    <name evidence="8" type="ORF">ERS852448_00340</name>
</gene>
<feature type="domain" description="Peptidase S8/S53" evidence="7">
    <location>
        <begin position="71"/>
        <end position="325"/>
    </location>
</feature>
<dbReference type="Gene3D" id="3.40.50.200">
    <property type="entry name" value="Peptidase S8/S53 domain"/>
    <property type="match status" value="1"/>
</dbReference>
<evidence type="ECO:0000256" key="3">
    <source>
        <dbReference type="ARBA" id="ARBA00022801"/>
    </source>
</evidence>
<dbReference type="InterPro" id="IPR023828">
    <property type="entry name" value="Peptidase_S8_Ser-AS"/>
</dbReference>
<sequence length="347" mass="38086">MGNLLIGFLIDTITMNFLSNKSTSYNRCTLAREGILVNKTNAMHVDGIYYYMEKILAYIHASAAYRQGIFGQGILVAVLDTGIYPHSDLQGRILGFRDYIRQRQQPYDDNGHGTHISGIIGAGGKGAVHGVAPGCYLQGYKVLDKNGNGKILDICQAVEDIMKYNQNHAQKIRVINISVGMRERVRPELQQRLLRSVEQAWDQGIVVLAAAGNNGPGENTVTSPGVSKKIITVGSLDTINERKREPSLYSGRGPTESCVVKPEILMPGTDIISCGTRPGTYIRKSGTSMAVPVVSGMIALLLCKYPAMMPNEVKLQLYRSADHSGIDESFKCWGTVDLQRLLSVYQM</sequence>
<evidence type="ECO:0000313" key="8">
    <source>
        <dbReference type="EMBL" id="CUM75869.1"/>
    </source>
</evidence>
<dbReference type="InterPro" id="IPR050131">
    <property type="entry name" value="Peptidase_S8_subtilisin-like"/>
</dbReference>
<dbReference type="GO" id="GO:0004252">
    <property type="term" value="F:serine-type endopeptidase activity"/>
    <property type="evidence" value="ECO:0007669"/>
    <property type="project" value="UniProtKB-UniRule"/>
</dbReference>
<evidence type="ECO:0000259" key="7">
    <source>
        <dbReference type="Pfam" id="PF00082"/>
    </source>
</evidence>
<dbReference type="PROSITE" id="PS00136">
    <property type="entry name" value="SUBTILASE_ASP"/>
    <property type="match status" value="1"/>
</dbReference>
<comment type="similarity">
    <text evidence="1 5 6">Belongs to the peptidase S8 family.</text>
</comment>